<protein>
    <submittedName>
        <fullName evidence="1">Uncharacterized protein</fullName>
    </submittedName>
</protein>
<dbReference type="OrthoDB" id="2338724at2759"/>
<evidence type="ECO:0000313" key="1">
    <source>
        <dbReference type="EMBL" id="RHZ89054.1"/>
    </source>
</evidence>
<name>A0A397JUZ1_9GLOM</name>
<gene>
    <name evidence="1" type="ORF">Glove_19g91</name>
</gene>
<dbReference type="Proteomes" id="UP000266861">
    <property type="component" value="Unassembled WGS sequence"/>
</dbReference>
<keyword evidence="2" id="KW-1185">Reference proteome</keyword>
<proteinExistence type="predicted"/>
<comment type="caution">
    <text evidence="1">The sequence shown here is derived from an EMBL/GenBank/DDBJ whole genome shotgun (WGS) entry which is preliminary data.</text>
</comment>
<reference evidence="1 2" key="1">
    <citation type="submission" date="2018-08" db="EMBL/GenBank/DDBJ databases">
        <title>Genome and evolution of the arbuscular mycorrhizal fungus Diversispora epigaea (formerly Glomus versiforme) and its bacterial endosymbionts.</title>
        <authorList>
            <person name="Sun X."/>
            <person name="Fei Z."/>
            <person name="Harrison M."/>
        </authorList>
    </citation>
    <scope>NUCLEOTIDE SEQUENCE [LARGE SCALE GENOMIC DNA]</scope>
    <source>
        <strain evidence="1 2">IT104</strain>
    </source>
</reference>
<sequence>MTFSFNELDYNIKSEFLDQIDNNFFLTIKSENYLHEDTQTQEDYLDNYCGHWLTKYEKSRAWLKTAIQLDCHDRCCKIILKYKKTQVIKTANKVIVEKPTKDVTNEHKEVIKSTTTSEIIKKIVSVQMEDGQIELSETICKGLDFSSAETLVPYPKHMPKMKNLRNRNQQNGAQEYLSIKIGDSKAEKEFRRICRIVDATVLTVTVYIYEERNKEQECKHEEKKKQEQKEH</sequence>
<dbReference type="AlphaFoldDB" id="A0A397JUZ1"/>
<organism evidence="1 2">
    <name type="scientific">Diversispora epigaea</name>
    <dbReference type="NCBI Taxonomy" id="1348612"/>
    <lineage>
        <taxon>Eukaryota</taxon>
        <taxon>Fungi</taxon>
        <taxon>Fungi incertae sedis</taxon>
        <taxon>Mucoromycota</taxon>
        <taxon>Glomeromycotina</taxon>
        <taxon>Glomeromycetes</taxon>
        <taxon>Diversisporales</taxon>
        <taxon>Diversisporaceae</taxon>
        <taxon>Diversispora</taxon>
    </lineage>
</organism>
<accession>A0A397JUZ1</accession>
<evidence type="ECO:0000313" key="2">
    <source>
        <dbReference type="Proteomes" id="UP000266861"/>
    </source>
</evidence>
<dbReference type="EMBL" id="PQFF01000017">
    <property type="protein sequence ID" value="RHZ89054.1"/>
    <property type="molecule type" value="Genomic_DNA"/>
</dbReference>